<dbReference type="EMBL" id="CP029463">
    <property type="protein sequence ID" value="AWM13934.1"/>
    <property type="molecule type" value="Genomic_DNA"/>
</dbReference>
<dbReference type="Gene3D" id="1.10.720.30">
    <property type="entry name" value="SAP domain"/>
    <property type="match status" value="1"/>
</dbReference>
<protein>
    <submittedName>
        <fullName evidence="1">Transporter</fullName>
    </submittedName>
</protein>
<dbReference type="GO" id="GO:0003677">
    <property type="term" value="F:DNA binding"/>
    <property type="evidence" value="ECO:0007669"/>
    <property type="project" value="InterPro"/>
</dbReference>
<dbReference type="AlphaFoldDB" id="A0A2U8QVM4"/>
<dbReference type="Proteomes" id="UP000245429">
    <property type="component" value="Chromosome"/>
</dbReference>
<dbReference type="InterPro" id="IPR018668">
    <property type="entry name" value="DNA-binding_VF530-like"/>
</dbReference>
<evidence type="ECO:0000313" key="2">
    <source>
        <dbReference type="Proteomes" id="UP000245429"/>
    </source>
</evidence>
<name>A0A2U8QVM4_9FLAO</name>
<organism evidence="1 2">
    <name type="scientific">Flavobacterium sediminis</name>
    <dbReference type="NCBI Taxonomy" id="2201181"/>
    <lineage>
        <taxon>Bacteria</taxon>
        <taxon>Pseudomonadati</taxon>
        <taxon>Bacteroidota</taxon>
        <taxon>Flavobacteriia</taxon>
        <taxon>Flavobacteriales</taxon>
        <taxon>Flavobacteriaceae</taxon>
        <taxon>Flavobacterium</taxon>
    </lineage>
</organism>
<gene>
    <name evidence="1" type="ORF">DI487_08710</name>
</gene>
<proteinExistence type="predicted"/>
<dbReference type="RefSeq" id="WP_109569301.1">
    <property type="nucleotide sequence ID" value="NZ_CP029463.1"/>
</dbReference>
<dbReference type="InterPro" id="IPR036361">
    <property type="entry name" value="SAP_dom_sf"/>
</dbReference>
<dbReference type="OrthoDB" id="9806870at2"/>
<sequence length="73" mass="8496">MQENNPLHGKTLKVILETLVGFYGFDTLGELIQIRCFNVDPSINSSLKFLRKTDWARKKVEDLYIRTLPKLND</sequence>
<accession>A0A2U8QVM4</accession>
<evidence type="ECO:0000313" key="1">
    <source>
        <dbReference type="EMBL" id="AWM13934.1"/>
    </source>
</evidence>
<keyword evidence="2" id="KW-1185">Reference proteome</keyword>
<dbReference type="Pfam" id="PF09905">
    <property type="entry name" value="VF530"/>
    <property type="match status" value="1"/>
</dbReference>
<dbReference type="KEGG" id="fse:DI487_08710"/>
<reference evidence="1 2" key="1">
    <citation type="submission" date="2018-05" db="EMBL/GenBank/DDBJ databases">
        <title>Flavobacterium sp. MEBiC07310.</title>
        <authorList>
            <person name="Baek K."/>
        </authorList>
    </citation>
    <scope>NUCLEOTIDE SEQUENCE [LARGE SCALE GENOMIC DNA]</scope>
    <source>
        <strain evidence="1 2">MEBiC07310</strain>
    </source>
</reference>